<dbReference type="Gene3D" id="3.30.565.10">
    <property type="entry name" value="Histidine kinase-like ATPase, C-terminal domain"/>
    <property type="match status" value="1"/>
</dbReference>
<dbReference type="Pfam" id="PF13589">
    <property type="entry name" value="HATPase_c_3"/>
    <property type="match status" value="1"/>
</dbReference>
<dbReference type="Proteomes" id="UP000176609">
    <property type="component" value="Unassembled WGS sequence"/>
</dbReference>
<evidence type="ECO:0000313" key="2">
    <source>
        <dbReference type="Proteomes" id="UP000176609"/>
    </source>
</evidence>
<reference evidence="1 2" key="1">
    <citation type="journal article" date="2016" name="Nat. Commun.">
        <title>Thousands of microbial genomes shed light on interconnected biogeochemical processes in an aquifer system.</title>
        <authorList>
            <person name="Anantharaman K."/>
            <person name="Brown C.T."/>
            <person name="Hug L.A."/>
            <person name="Sharon I."/>
            <person name="Castelle C.J."/>
            <person name="Probst A.J."/>
            <person name="Thomas B.C."/>
            <person name="Singh A."/>
            <person name="Wilkins M.J."/>
            <person name="Karaoz U."/>
            <person name="Brodie E.L."/>
            <person name="Williams K.H."/>
            <person name="Hubbard S.S."/>
            <person name="Banfield J.F."/>
        </authorList>
    </citation>
    <scope>NUCLEOTIDE SEQUENCE [LARGE SCALE GENOMIC DNA]</scope>
</reference>
<comment type="caution">
    <text evidence="1">The sequence shown here is derived from an EMBL/GenBank/DDBJ whole genome shotgun (WGS) entry which is preliminary data.</text>
</comment>
<protein>
    <recommendedName>
        <fullName evidence="3">Histidine kinase/HSP90-like ATPase domain-containing protein</fullName>
    </recommendedName>
</protein>
<dbReference type="SUPFAM" id="SSF55874">
    <property type="entry name" value="ATPase domain of HSP90 chaperone/DNA topoisomerase II/histidine kinase"/>
    <property type="match status" value="1"/>
</dbReference>
<dbReference type="InterPro" id="IPR036890">
    <property type="entry name" value="HATPase_C_sf"/>
</dbReference>
<gene>
    <name evidence="1" type="ORF">A2960_04685</name>
</gene>
<dbReference type="AlphaFoldDB" id="A0A1F6ANI6"/>
<dbReference type="EMBL" id="MFJR01000012">
    <property type="protein sequence ID" value="OGG26245.1"/>
    <property type="molecule type" value="Genomic_DNA"/>
</dbReference>
<evidence type="ECO:0000313" key="1">
    <source>
        <dbReference type="EMBL" id="OGG26245.1"/>
    </source>
</evidence>
<accession>A0A1F6ANI6</accession>
<organism evidence="1 2">
    <name type="scientific">Candidatus Gottesmanbacteria bacterium RIFCSPLOWO2_01_FULL_39_12b</name>
    <dbReference type="NCBI Taxonomy" id="1798388"/>
    <lineage>
        <taxon>Bacteria</taxon>
        <taxon>Candidatus Gottesmaniibacteriota</taxon>
    </lineage>
</organism>
<evidence type="ECO:0008006" key="3">
    <source>
        <dbReference type="Google" id="ProtNLM"/>
    </source>
</evidence>
<sequence length="133" mass="14881">MNQSTIPITFDKSHLTTIGTRLYAESLDLVRELAVNAYDADATRVNINLTETELSVEDDGSGMNREGLTQYFTIGSDFKKLNPVTPLLKRQRIGEFGIGKFAVLSLCNRFSIFTKKNGYAATVLFDKEQFETS</sequence>
<proteinExistence type="predicted"/>
<name>A0A1F6ANI6_9BACT</name>